<reference evidence="1" key="1">
    <citation type="submission" date="2019-02" db="EMBL/GenBank/DDBJ databases">
        <title>Draft genome of the type strain Pelomonas aquatica CCUG 52575T.</title>
        <authorList>
            <person name="Gomila M."/>
            <person name="Lalucat J."/>
        </authorList>
    </citation>
    <scope>NUCLEOTIDE SEQUENCE</scope>
    <source>
        <strain evidence="1">CCUG 52575</strain>
    </source>
</reference>
<accession>A0A9X4R6D2</accession>
<organism evidence="1 2">
    <name type="scientific">Pelomonas aquatica</name>
    <dbReference type="NCBI Taxonomy" id="431058"/>
    <lineage>
        <taxon>Bacteria</taxon>
        <taxon>Pseudomonadati</taxon>
        <taxon>Pseudomonadota</taxon>
        <taxon>Betaproteobacteria</taxon>
        <taxon>Burkholderiales</taxon>
        <taxon>Sphaerotilaceae</taxon>
        <taxon>Roseateles</taxon>
    </lineage>
</organism>
<gene>
    <name evidence="1" type="ORF">EXJ73_02180</name>
</gene>
<proteinExistence type="predicted"/>
<sequence length="124" mass="13445">MSYSFSRDAVENNTLDANEQFGYQLNTTTGVLQMQTASGTVQSLNDPNFVKITAFSVTDSSPPVLSLGYRCPTVCLAGTPNCPQMFIRRYDLVLTATSALDSTVVRTMNTTIRARNDQTTGACS</sequence>
<protein>
    <submittedName>
        <fullName evidence="1">Uncharacterized protein</fullName>
    </submittedName>
</protein>
<evidence type="ECO:0000313" key="1">
    <source>
        <dbReference type="EMBL" id="MDG0861283.1"/>
    </source>
</evidence>
<dbReference type="AlphaFoldDB" id="A0A9X4R6D2"/>
<dbReference type="Proteomes" id="UP001152766">
    <property type="component" value="Unassembled WGS sequence"/>
</dbReference>
<name>A0A9X4R6D2_9BURK</name>
<dbReference type="EMBL" id="SGUG01000003">
    <property type="protein sequence ID" value="MDG0861283.1"/>
    <property type="molecule type" value="Genomic_DNA"/>
</dbReference>
<dbReference type="RefSeq" id="WP_268146971.1">
    <property type="nucleotide sequence ID" value="NZ_JAPPUW010000002.1"/>
</dbReference>
<comment type="caution">
    <text evidence="1">The sequence shown here is derived from an EMBL/GenBank/DDBJ whole genome shotgun (WGS) entry which is preliminary data.</text>
</comment>
<evidence type="ECO:0000313" key="2">
    <source>
        <dbReference type="Proteomes" id="UP001152766"/>
    </source>
</evidence>
<keyword evidence="2" id="KW-1185">Reference proteome</keyword>